<keyword evidence="3" id="KW-1185">Reference proteome</keyword>
<protein>
    <recommendedName>
        <fullName evidence="1">NADP-dependent oxidoreductase domain-containing protein</fullName>
    </recommendedName>
</protein>
<reference evidence="3" key="1">
    <citation type="journal article" date="2019" name="Int. J. Syst. Evol. Microbiol.">
        <title>The Global Catalogue of Microorganisms (GCM) 10K type strain sequencing project: providing services to taxonomists for standard genome sequencing and annotation.</title>
        <authorList>
            <consortium name="The Broad Institute Genomics Platform"/>
            <consortium name="The Broad Institute Genome Sequencing Center for Infectious Disease"/>
            <person name="Wu L."/>
            <person name="Ma J."/>
        </authorList>
    </citation>
    <scope>NUCLEOTIDE SEQUENCE [LARGE SCALE GENOMIC DNA]</scope>
    <source>
        <strain evidence="3">JCM 9088</strain>
    </source>
</reference>
<proteinExistence type="predicted"/>
<evidence type="ECO:0000313" key="2">
    <source>
        <dbReference type="EMBL" id="GAA2972888.1"/>
    </source>
</evidence>
<comment type="caution">
    <text evidence="2">The sequence shown here is derived from an EMBL/GenBank/DDBJ whole genome shotgun (WGS) entry which is preliminary data.</text>
</comment>
<sequence>MPYFPLGSAFPGFPKVTDEPAVIAVARSLDAAPSQVGLAWLLHHAPNVHLIPGTANADHLAANVAAGALTLDEATLAALDAVLPRSTDVSLG</sequence>
<dbReference type="Pfam" id="PF00248">
    <property type="entry name" value="Aldo_ket_red"/>
    <property type="match status" value="1"/>
</dbReference>
<evidence type="ECO:0000313" key="3">
    <source>
        <dbReference type="Proteomes" id="UP001500403"/>
    </source>
</evidence>
<dbReference type="InterPro" id="IPR036812">
    <property type="entry name" value="NAD(P)_OxRdtase_dom_sf"/>
</dbReference>
<name>A0ABP6K855_9ACTN</name>
<feature type="domain" description="NADP-dependent oxidoreductase" evidence="1">
    <location>
        <begin position="23"/>
        <end position="82"/>
    </location>
</feature>
<dbReference type="SUPFAM" id="SSF51430">
    <property type="entry name" value="NAD(P)-linked oxidoreductase"/>
    <property type="match status" value="1"/>
</dbReference>
<dbReference type="Gene3D" id="3.20.20.100">
    <property type="entry name" value="NADP-dependent oxidoreductase domain"/>
    <property type="match status" value="1"/>
</dbReference>
<gene>
    <name evidence="2" type="ORF">GCM10010446_66670</name>
</gene>
<dbReference type="Proteomes" id="UP001500403">
    <property type="component" value="Unassembled WGS sequence"/>
</dbReference>
<accession>A0ABP6K855</accession>
<dbReference type="EMBL" id="BAAAUD010000110">
    <property type="protein sequence ID" value="GAA2972888.1"/>
    <property type="molecule type" value="Genomic_DNA"/>
</dbReference>
<organism evidence="2 3">
    <name type="scientific">Streptomyces enissocaesilis</name>
    <dbReference type="NCBI Taxonomy" id="332589"/>
    <lineage>
        <taxon>Bacteria</taxon>
        <taxon>Bacillati</taxon>
        <taxon>Actinomycetota</taxon>
        <taxon>Actinomycetes</taxon>
        <taxon>Kitasatosporales</taxon>
        <taxon>Streptomycetaceae</taxon>
        <taxon>Streptomyces</taxon>
        <taxon>Streptomyces rochei group</taxon>
    </lineage>
</organism>
<dbReference type="InterPro" id="IPR023210">
    <property type="entry name" value="NADP_OxRdtase_dom"/>
</dbReference>
<evidence type="ECO:0000259" key="1">
    <source>
        <dbReference type="Pfam" id="PF00248"/>
    </source>
</evidence>